<dbReference type="InterPro" id="IPR025613">
    <property type="entry name" value="YlbE"/>
</dbReference>
<dbReference type="RefSeq" id="WP_090850505.1">
    <property type="nucleotide sequence ID" value="NZ_FNJU01000002.1"/>
</dbReference>
<evidence type="ECO:0000313" key="2">
    <source>
        <dbReference type="Proteomes" id="UP000199159"/>
    </source>
</evidence>
<dbReference type="Proteomes" id="UP000199159">
    <property type="component" value="Unassembled WGS sequence"/>
</dbReference>
<proteinExistence type="predicted"/>
<keyword evidence="2" id="KW-1185">Reference proteome</keyword>
<organism evidence="1 2">
    <name type="scientific">Litchfieldia salsa</name>
    <dbReference type="NCBI Taxonomy" id="930152"/>
    <lineage>
        <taxon>Bacteria</taxon>
        <taxon>Bacillati</taxon>
        <taxon>Bacillota</taxon>
        <taxon>Bacilli</taxon>
        <taxon>Bacillales</taxon>
        <taxon>Bacillaceae</taxon>
        <taxon>Litchfieldia</taxon>
    </lineage>
</organism>
<dbReference type="EMBL" id="FNJU01000002">
    <property type="protein sequence ID" value="SDP28554.1"/>
    <property type="molecule type" value="Genomic_DNA"/>
</dbReference>
<gene>
    <name evidence="1" type="ORF">SAMN05216565_102200</name>
</gene>
<sequence>MRRDVLEWLQANPQMKQFVRSHPIWYRKLTRYPNERQQLEIQTKDYFKQTWPHKVGKISNGLEFASMMMQMYGAMRKSD</sequence>
<evidence type="ECO:0000313" key="1">
    <source>
        <dbReference type="EMBL" id="SDP28554.1"/>
    </source>
</evidence>
<dbReference type="Pfam" id="PF14003">
    <property type="entry name" value="YlbE"/>
    <property type="match status" value="1"/>
</dbReference>
<accession>A0A1H0RGA9</accession>
<dbReference type="AlphaFoldDB" id="A0A1H0RGA9"/>
<reference evidence="2" key="1">
    <citation type="submission" date="2016-10" db="EMBL/GenBank/DDBJ databases">
        <authorList>
            <person name="Varghese N."/>
            <person name="Submissions S."/>
        </authorList>
    </citation>
    <scope>NUCLEOTIDE SEQUENCE [LARGE SCALE GENOMIC DNA]</scope>
    <source>
        <strain evidence="2">IBRC-M10078</strain>
    </source>
</reference>
<dbReference type="OrthoDB" id="1646085at2"/>
<protein>
    <submittedName>
        <fullName evidence="1">YlbE-like protein</fullName>
    </submittedName>
</protein>
<name>A0A1H0RGA9_9BACI</name>
<dbReference type="STRING" id="930152.SAMN05216565_102200"/>